<organism evidence="4 5">
    <name type="scientific">Devosia albogilva</name>
    <dbReference type="NCBI Taxonomy" id="429726"/>
    <lineage>
        <taxon>Bacteria</taxon>
        <taxon>Pseudomonadati</taxon>
        <taxon>Pseudomonadota</taxon>
        <taxon>Alphaproteobacteria</taxon>
        <taxon>Hyphomicrobiales</taxon>
        <taxon>Devosiaceae</taxon>
        <taxon>Devosia</taxon>
    </lineage>
</organism>
<keyword evidence="5" id="KW-1185">Reference proteome</keyword>
<evidence type="ECO:0000259" key="3">
    <source>
        <dbReference type="SMART" id="SM00822"/>
    </source>
</evidence>
<dbReference type="SUPFAM" id="SSF51735">
    <property type="entry name" value="NAD(P)-binding Rossmann-fold domains"/>
    <property type="match status" value="1"/>
</dbReference>
<dbReference type="CDD" id="cd05233">
    <property type="entry name" value="SDR_c"/>
    <property type="match status" value="1"/>
</dbReference>
<dbReference type="Pfam" id="PF00106">
    <property type="entry name" value="adh_short"/>
    <property type="match status" value="1"/>
</dbReference>
<dbReference type="Proteomes" id="UP001597521">
    <property type="component" value="Unassembled WGS sequence"/>
</dbReference>
<dbReference type="PANTHER" id="PTHR44196:SF2">
    <property type="entry name" value="SHORT-CHAIN DEHYDROGENASE-RELATED"/>
    <property type="match status" value="1"/>
</dbReference>
<dbReference type="InterPro" id="IPR002347">
    <property type="entry name" value="SDR_fam"/>
</dbReference>
<comment type="caution">
    <text evidence="4">The sequence shown here is derived from an EMBL/GenBank/DDBJ whole genome shotgun (WGS) entry which is preliminary data.</text>
</comment>
<proteinExistence type="inferred from homology"/>
<evidence type="ECO:0000313" key="5">
    <source>
        <dbReference type="Proteomes" id="UP001597521"/>
    </source>
</evidence>
<gene>
    <name evidence="4" type="ORF">ACFSX5_14165</name>
</gene>
<dbReference type="RefSeq" id="WP_386834297.1">
    <property type="nucleotide sequence ID" value="NZ_JBHUNP010000001.1"/>
</dbReference>
<dbReference type="PROSITE" id="PS00061">
    <property type="entry name" value="ADH_SHORT"/>
    <property type="match status" value="1"/>
</dbReference>
<dbReference type="Gene3D" id="3.40.50.720">
    <property type="entry name" value="NAD(P)-binding Rossmann-like Domain"/>
    <property type="match status" value="1"/>
</dbReference>
<dbReference type="EMBL" id="JBHUNP010000001">
    <property type="protein sequence ID" value="MFD2648930.1"/>
    <property type="molecule type" value="Genomic_DNA"/>
</dbReference>
<evidence type="ECO:0000256" key="2">
    <source>
        <dbReference type="ARBA" id="ARBA00023002"/>
    </source>
</evidence>
<feature type="domain" description="Ketoreductase" evidence="3">
    <location>
        <begin position="8"/>
        <end position="190"/>
    </location>
</feature>
<dbReference type="EC" id="1.-.-.-" evidence="4"/>
<dbReference type="PRINTS" id="PR00081">
    <property type="entry name" value="GDHRDH"/>
</dbReference>
<name>A0ABW5QMS4_9HYPH</name>
<evidence type="ECO:0000313" key="4">
    <source>
        <dbReference type="EMBL" id="MFD2648930.1"/>
    </source>
</evidence>
<dbReference type="SMART" id="SM00822">
    <property type="entry name" value="PKS_KR"/>
    <property type="match status" value="1"/>
</dbReference>
<dbReference type="PANTHER" id="PTHR44196">
    <property type="entry name" value="DEHYDROGENASE/REDUCTASE SDR FAMILY MEMBER 7B"/>
    <property type="match status" value="1"/>
</dbReference>
<accession>A0ABW5QMS4</accession>
<sequence length="267" mass="28699">MASDKQLSFSVVTGASSGIGLELARMAAQHGSDLVIVADGDDIFSTATELAALGVSVEPVQADLATREGVNTLVERVRATGRPIDALFANAGRGLGNGFLDQDFEDIQRVIDTNVFGTTYLLHQLVNDMRRQGFGRVLLTGSIAGLMPGSFQAVYNATKAYVDSFAYALRNELEDSGITVTVLMPGPTDTDFFEEADMEDTRVGRGKKDDPVAVAKAGFEAMLRGDGHEVSGFPNKLQALMSRFLSDKRLAGMHRKLAEPLDDGKRH</sequence>
<dbReference type="InterPro" id="IPR036291">
    <property type="entry name" value="NAD(P)-bd_dom_sf"/>
</dbReference>
<comment type="similarity">
    <text evidence="1">Belongs to the short-chain dehydrogenases/reductases (SDR) family.</text>
</comment>
<dbReference type="InterPro" id="IPR020904">
    <property type="entry name" value="Sc_DH/Rdtase_CS"/>
</dbReference>
<dbReference type="GO" id="GO:0016491">
    <property type="term" value="F:oxidoreductase activity"/>
    <property type="evidence" value="ECO:0007669"/>
    <property type="project" value="UniProtKB-KW"/>
</dbReference>
<evidence type="ECO:0000256" key="1">
    <source>
        <dbReference type="ARBA" id="ARBA00006484"/>
    </source>
</evidence>
<reference evidence="5" key="1">
    <citation type="journal article" date="2019" name="Int. J. Syst. Evol. Microbiol.">
        <title>The Global Catalogue of Microorganisms (GCM) 10K type strain sequencing project: providing services to taxonomists for standard genome sequencing and annotation.</title>
        <authorList>
            <consortium name="The Broad Institute Genomics Platform"/>
            <consortium name="The Broad Institute Genome Sequencing Center for Infectious Disease"/>
            <person name="Wu L."/>
            <person name="Ma J."/>
        </authorList>
    </citation>
    <scope>NUCLEOTIDE SEQUENCE [LARGE SCALE GENOMIC DNA]</scope>
    <source>
        <strain evidence="5">CCM 7427</strain>
    </source>
</reference>
<protein>
    <submittedName>
        <fullName evidence="4">SDR family NAD(P)-dependent oxidoreductase</fullName>
        <ecNumber evidence="4">1.-.-.-</ecNumber>
    </submittedName>
</protein>
<dbReference type="InterPro" id="IPR057326">
    <property type="entry name" value="KR_dom"/>
</dbReference>
<keyword evidence="2 4" id="KW-0560">Oxidoreductase</keyword>